<reference evidence="1" key="1">
    <citation type="submission" date="2023-03" db="EMBL/GenBank/DDBJ databases">
        <title>Bacterial isolates from washroom surfaces on a university campus.</title>
        <authorList>
            <person name="Holman D.B."/>
            <person name="Gzyl K.E."/>
            <person name="Taheri A.E."/>
        </authorList>
    </citation>
    <scope>NUCLEOTIDE SEQUENCE</scope>
    <source>
        <strain evidence="1">RD03</strain>
    </source>
</reference>
<accession>A0AAW6SX14</accession>
<evidence type="ECO:0000313" key="1">
    <source>
        <dbReference type="EMBL" id="MDH5163404.1"/>
    </source>
</evidence>
<protein>
    <submittedName>
        <fullName evidence="1">Uncharacterized protein</fullName>
    </submittedName>
</protein>
<gene>
    <name evidence="1" type="ORF">P5X88_20940</name>
</gene>
<organism evidence="1 2">
    <name type="scientific">Heyndrickxia oleronia</name>
    <dbReference type="NCBI Taxonomy" id="38875"/>
    <lineage>
        <taxon>Bacteria</taxon>
        <taxon>Bacillati</taxon>
        <taxon>Bacillota</taxon>
        <taxon>Bacilli</taxon>
        <taxon>Bacillales</taxon>
        <taxon>Bacillaceae</taxon>
        <taxon>Heyndrickxia</taxon>
    </lineage>
</organism>
<name>A0AAW6SX14_9BACI</name>
<dbReference type="EMBL" id="JAROYP010000014">
    <property type="protein sequence ID" value="MDH5163404.1"/>
    <property type="molecule type" value="Genomic_DNA"/>
</dbReference>
<proteinExistence type="predicted"/>
<comment type="caution">
    <text evidence="1">The sequence shown here is derived from an EMBL/GenBank/DDBJ whole genome shotgun (WGS) entry which is preliminary data.</text>
</comment>
<sequence length="341" mass="39319">MMQWGMDLGVKIAQGKTYLDMIKSIDNSPLNLQIGFKNLNFIELLSTSMYEPIEIDGNLISSFKSTFRDIEIPIPKGNNFSLKISHIPAASFKSNILVPFTSEYLENAEIHFFGKKIEEVVMKITHPLIRMTMNLKDNCFNFTINELTSVAQAKNIFNFLHTLFCVENSFTLDHPDFDEEPLLQFKLGPDNKDLLNDIKAISNLMNDLSSIESYYRVRFKDFNLNISHDEYESIQLLLLNITKEKRKINSITFNINVFDEESLLKAIKNNKGAPVSIVYNQVTINLFNKDIVIPRKFVTEAPDAYFTDSKTLIRQIQRKKSIDGLKIKVKSKKNQLTQYFS</sequence>
<dbReference type="AlphaFoldDB" id="A0AAW6SX14"/>
<evidence type="ECO:0000313" key="2">
    <source>
        <dbReference type="Proteomes" id="UP001159179"/>
    </source>
</evidence>
<dbReference type="Proteomes" id="UP001159179">
    <property type="component" value="Unassembled WGS sequence"/>
</dbReference>